<keyword evidence="1" id="KW-0472">Membrane</keyword>
<accession>A0A9P6JKD1</accession>
<protein>
    <submittedName>
        <fullName evidence="2">Uncharacterized protein</fullName>
    </submittedName>
</protein>
<dbReference type="EMBL" id="MU157909">
    <property type="protein sequence ID" value="KAF9523848.1"/>
    <property type="molecule type" value="Genomic_DNA"/>
</dbReference>
<reference evidence="2" key="1">
    <citation type="submission" date="2020-11" db="EMBL/GenBank/DDBJ databases">
        <authorList>
            <consortium name="DOE Joint Genome Institute"/>
            <person name="Ahrendt S."/>
            <person name="Riley R."/>
            <person name="Andreopoulos W."/>
            <person name="Labutti K."/>
            <person name="Pangilinan J."/>
            <person name="Ruiz-Duenas F.J."/>
            <person name="Barrasa J.M."/>
            <person name="Sanchez-Garcia M."/>
            <person name="Camarero S."/>
            <person name="Miyauchi S."/>
            <person name="Serrano A."/>
            <person name="Linde D."/>
            <person name="Babiker R."/>
            <person name="Drula E."/>
            <person name="Ayuso-Fernandez I."/>
            <person name="Pacheco R."/>
            <person name="Padilla G."/>
            <person name="Ferreira P."/>
            <person name="Barriuso J."/>
            <person name="Kellner H."/>
            <person name="Castanera R."/>
            <person name="Alfaro M."/>
            <person name="Ramirez L."/>
            <person name="Pisabarro A.G."/>
            <person name="Kuo A."/>
            <person name="Tritt A."/>
            <person name="Lipzen A."/>
            <person name="He G."/>
            <person name="Yan M."/>
            <person name="Ng V."/>
            <person name="Cullen D."/>
            <person name="Martin F."/>
            <person name="Rosso M.-N."/>
            <person name="Henrissat B."/>
            <person name="Hibbett D."/>
            <person name="Martinez A.T."/>
            <person name="Grigoriev I.V."/>
        </authorList>
    </citation>
    <scope>NUCLEOTIDE SEQUENCE</scope>
    <source>
        <strain evidence="2">CBS 506.95</strain>
    </source>
</reference>
<evidence type="ECO:0000256" key="1">
    <source>
        <dbReference type="SAM" id="Phobius"/>
    </source>
</evidence>
<name>A0A9P6JKD1_9AGAR</name>
<dbReference type="AlphaFoldDB" id="A0A9P6JKD1"/>
<evidence type="ECO:0000313" key="3">
    <source>
        <dbReference type="Proteomes" id="UP000807306"/>
    </source>
</evidence>
<gene>
    <name evidence="2" type="ORF">CPB83DRAFT_862198</name>
</gene>
<keyword evidence="1" id="KW-1133">Transmembrane helix</keyword>
<proteinExistence type="predicted"/>
<comment type="caution">
    <text evidence="2">The sequence shown here is derived from an EMBL/GenBank/DDBJ whole genome shotgun (WGS) entry which is preliminary data.</text>
</comment>
<sequence length="64" mass="6582">MEGGDSSVVRVQSAGGKKRLIGGLRSVSVSGMTPWALVLGWLVVGVSVCLSVVVGWRALLKKSG</sequence>
<organism evidence="2 3">
    <name type="scientific">Crepidotus variabilis</name>
    <dbReference type="NCBI Taxonomy" id="179855"/>
    <lineage>
        <taxon>Eukaryota</taxon>
        <taxon>Fungi</taxon>
        <taxon>Dikarya</taxon>
        <taxon>Basidiomycota</taxon>
        <taxon>Agaricomycotina</taxon>
        <taxon>Agaricomycetes</taxon>
        <taxon>Agaricomycetidae</taxon>
        <taxon>Agaricales</taxon>
        <taxon>Agaricineae</taxon>
        <taxon>Crepidotaceae</taxon>
        <taxon>Crepidotus</taxon>
    </lineage>
</organism>
<feature type="transmembrane region" description="Helical" evidence="1">
    <location>
        <begin position="35"/>
        <end position="60"/>
    </location>
</feature>
<keyword evidence="1" id="KW-0812">Transmembrane</keyword>
<keyword evidence="3" id="KW-1185">Reference proteome</keyword>
<dbReference type="Proteomes" id="UP000807306">
    <property type="component" value="Unassembled WGS sequence"/>
</dbReference>
<evidence type="ECO:0000313" key="2">
    <source>
        <dbReference type="EMBL" id="KAF9523848.1"/>
    </source>
</evidence>